<dbReference type="SMART" id="SM00448">
    <property type="entry name" value="REC"/>
    <property type="match status" value="1"/>
</dbReference>
<keyword evidence="3" id="KW-0805">Transcription regulation</keyword>
<dbReference type="PROSITE" id="PS50045">
    <property type="entry name" value="SIGMA54_INTERACT_4"/>
    <property type="match status" value="1"/>
</dbReference>
<dbReference type="InterPro" id="IPR009057">
    <property type="entry name" value="Homeodomain-like_sf"/>
</dbReference>
<dbReference type="InterPro" id="IPR002078">
    <property type="entry name" value="Sigma_54_int"/>
</dbReference>
<dbReference type="Proteomes" id="UP001152467">
    <property type="component" value="Unassembled WGS sequence"/>
</dbReference>
<feature type="domain" description="Sigma-54 factor interaction" evidence="6">
    <location>
        <begin position="137"/>
        <end position="364"/>
    </location>
</feature>
<dbReference type="Gene3D" id="1.10.8.60">
    <property type="match status" value="1"/>
</dbReference>
<keyword evidence="4" id="KW-0804">Transcription</keyword>
<dbReference type="Gene3D" id="1.10.10.60">
    <property type="entry name" value="Homeodomain-like"/>
    <property type="match status" value="1"/>
</dbReference>
<dbReference type="InterPro" id="IPR003593">
    <property type="entry name" value="AAA+_ATPase"/>
</dbReference>
<keyword evidence="5" id="KW-0597">Phosphoprotein</keyword>
<feature type="domain" description="Response regulatory" evidence="7">
    <location>
        <begin position="3"/>
        <end position="117"/>
    </location>
</feature>
<evidence type="ECO:0000256" key="4">
    <source>
        <dbReference type="ARBA" id="ARBA00023163"/>
    </source>
</evidence>
<dbReference type="CDD" id="cd00009">
    <property type="entry name" value="AAA"/>
    <property type="match status" value="1"/>
</dbReference>
<comment type="caution">
    <text evidence="8">The sequence shown here is derived from an EMBL/GenBank/DDBJ whole genome shotgun (WGS) entry which is preliminary data.</text>
</comment>
<dbReference type="InterPro" id="IPR058031">
    <property type="entry name" value="AAA_lid_NorR"/>
</dbReference>
<dbReference type="SUPFAM" id="SSF46689">
    <property type="entry name" value="Homeodomain-like"/>
    <property type="match status" value="1"/>
</dbReference>
<dbReference type="GO" id="GO:0006355">
    <property type="term" value="P:regulation of DNA-templated transcription"/>
    <property type="evidence" value="ECO:0007669"/>
    <property type="project" value="InterPro"/>
</dbReference>
<dbReference type="Pfam" id="PF00158">
    <property type="entry name" value="Sigma54_activat"/>
    <property type="match status" value="1"/>
</dbReference>
<protein>
    <submittedName>
        <fullName evidence="8">Regulatory protein AtoC</fullName>
    </submittedName>
</protein>
<dbReference type="PROSITE" id="PS00688">
    <property type="entry name" value="SIGMA54_INTERACT_3"/>
    <property type="match status" value="1"/>
</dbReference>
<dbReference type="Pfam" id="PF25601">
    <property type="entry name" value="AAA_lid_14"/>
    <property type="match status" value="1"/>
</dbReference>
<evidence type="ECO:0000259" key="6">
    <source>
        <dbReference type="PROSITE" id="PS50045"/>
    </source>
</evidence>
<dbReference type="SMART" id="SM00382">
    <property type="entry name" value="AAA"/>
    <property type="match status" value="1"/>
</dbReference>
<dbReference type="Pfam" id="PF00072">
    <property type="entry name" value="Response_reg"/>
    <property type="match status" value="1"/>
</dbReference>
<dbReference type="InterPro" id="IPR025662">
    <property type="entry name" value="Sigma_54_int_dom_ATP-bd_1"/>
</dbReference>
<accession>A0A9W4R320</accession>
<evidence type="ECO:0000313" key="9">
    <source>
        <dbReference type="Proteomes" id="UP001152467"/>
    </source>
</evidence>
<dbReference type="InterPro" id="IPR001789">
    <property type="entry name" value="Sig_transdc_resp-reg_receiver"/>
</dbReference>
<dbReference type="InterPro" id="IPR002197">
    <property type="entry name" value="HTH_Fis"/>
</dbReference>
<dbReference type="PROSITE" id="PS50110">
    <property type="entry name" value="RESPONSE_REGULATORY"/>
    <property type="match status" value="1"/>
</dbReference>
<evidence type="ECO:0000256" key="2">
    <source>
        <dbReference type="ARBA" id="ARBA00022840"/>
    </source>
</evidence>
<evidence type="ECO:0000256" key="3">
    <source>
        <dbReference type="ARBA" id="ARBA00023015"/>
    </source>
</evidence>
<dbReference type="Pfam" id="PF02954">
    <property type="entry name" value="HTH_8"/>
    <property type="match status" value="1"/>
</dbReference>
<reference evidence="8" key="1">
    <citation type="submission" date="2022-07" db="EMBL/GenBank/DDBJ databases">
        <authorList>
            <person name="Criscuolo A."/>
        </authorList>
    </citation>
    <scope>NUCLEOTIDE SEQUENCE</scope>
    <source>
        <strain evidence="8">CIP111854</strain>
    </source>
</reference>
<dbReference type="GO" id="GO:0043565">
    <property type="term" value="F:sequence-specific DNA binding"/>
    <property type="evidence" value="ECO:0007669"/>
    <property type="project" value="InterPro"/>
</dbReference>
<dbReference type="Gene3D" id="3.40.50.300">
    <property type="entry name" value="P-loop containing nucleotide triphosphate hydrolases"/>
    <property type="match status" value="1"/>
</dbReference>
<proteinExistence type="predicted"/>
<evidence type="ECO:0000313" key="8">
    <source>
        <dbReference type="EMBL" id="CAH9064714.1"/>
    </source>
</evidence>
<dbReference type="PANTHER" id="PTHR32071">
    <property type="entry name" value="TRANSCRIPTIONAL REGULATORY PROTEIN"/>
    <property type="match status" value="1"/>
</dbReference>
<evidence type="ECO:0000256" key="1">
    <source>
        <dbReference type="ARBA" id="ARBA00022741"/>
    </source>
</evidence>
<dbReference type="InterPro" id="IPR011006">
    <property type="entry name" value="CheY-like_superfamily"/>
</dbReference>
<dbReference type="Gene3D" id="3.40.50.2300">
    <property type="match status" value="1"/>
</dbReference>
<gene>
    <name evidence="8" type="primary">atoC_3</name>
    <name evidence="8" type="ORF">PSECIP111854_03518</name>
</gene>
<sequence>MKSVLLVDDDLEFTDIACRIIEYLECEVFSAATLKEAKQWLDTQHFDHVLLDFMLPDGSGLHLLDHINVNGISTQVTMITGHPSVKNAIAQICSTEIGHLTKPIDADDLKQVLCNAGGNNLPNKNKTQSHALYFDCLIGESSTMKDMYRMIERVAQTDANIMLLGESGVGKEMVAQAIHNASKLSGQRVSVNCGAIPKDLIGSELFGHEKGAFTGANAQKKGVFELAQDGTLFLDELTEMPIEMQPNLLRVLETQTVTRVGGTKSIDVNCRVISATNRSVEEIAQNKVLREDIYFRLAVFPISIPPLRERKEDIALLAQYFLNDMNKQNKSSLALTDLDMALLMAHDWPGNIRELKHTIHRAFIMADLQENKLVFPASFDSPFSRATQAPANANPPPQILSPHAPVTPPPVNTRLSADTAVGTTIEELEKELIYKTLASVDGNKTNAAKILGISTKTLYNRLNSYEQTH</sequence>
<dbReference type="InterPro" id="IPR027417">
    <property type="entry name" value="P-loop_NTPase"/>
</dbReference>
<dbReference type="FunFam" id="3.40.50.300:FF:000006">
    <property type="entry name" value="DNA-binding transcriptional regulator NtrC"/>
    <property type="match status" value="1"/>
</dbReference>
<keyword evidence="2" id="KW-0067">ATP-binding</keyword>
<dbReference type="PANTHER" id="PTHR32071:SF121">
    <property type="entry name" value="SIGMA L-DEPENDENT TRANSCRIPTIONAL REGULATOR YQIR-RELATED"/>
    <property type="match status" value="1"/>
</dbReference>
<dbReference type="GO" id="GO:0000160">
    <property type="term" value="P:phosphorelay signal transduction system"/>
    <property type="evidence" value="ECO:0007669"/>
    <property type="project" value="InterPro"/>
</dbReference>
<keyword evidence="1" id="KW-0547">Nucleotide-binding</keyword>
<name>A0A9W4R320_9GAMM</name>
<dbReference type="EMBL" id="CAMAPC010000019">
    <property type="protein sequence ID" value="CAH9064714.1"/>
    <property type="molecule type" value="Genomic_DNA"/>
</dbReference>
<dbReference type="GO" id="GO:0005524">
    <property type="term" value="F:ATP binding"/>
    <property type="evidence" value="ECO:0007669"/>
    <property type="project" value="UniProtKB-KW"/>
</dbReference>
<evidence type="ECO:0000259" key="7">
    <source>
        <dbReference type="PROSITE" id="PS50110"/>
    </source>
</evidence>
<dbReference type="RefSeq" id="WP_261626938.1">
    <property type="nucleotide sequence ID" value="NZ_CAMAPC010000019.1"/>
</dbReference>
<keyword evidence="9" id="KW-1185">Reference proteome</keyword>
<dbReference type="SUPFAM" id="SSF52540">
    <property type="entry name" value="P-loop containing nucleoside triphosphate hydrolases"/>
    <property type="match status" value="1"/>
</dbReference>
<dbReference type="PRINTS" id="PR01590">
    <property type="entry name" value="HTHFIS"/>
</dbReference>
<organism evidence="8 9">
    <name type="scientific">Pseudoalteromonas holothuriae</name>
    <dbReference type="NCBI Taxonomy" id="2963714"/>
    <lineage>
        <taxon>Bacteria</taxon>
        <taxon>Pseudomonadati</taxon>
        <taxon>Pseudomonadota</taxon>
        <taxon>Gammaproteobacteria</taxon>
        <taxon>Alteromonadales</taxon>
        <taxon>Pseudoalteromonadaceae</taxon>
        <taxon>Pseudoalteromonas</taxon>
    </lineage>
</organism>
<dbReference type="PROSITE" id="PS00675">
    <property type="entry name" value="SIGMA54_INTERACT_1"/>
    <property type="match status" value="1"/>
</dbReference>
<feature type="modified residue" description="4-aspartylphosphate" evidence="5">
    <location>
        <position position="52"/>
    </location>
</feature>
<dbReference type="SUPFAM" id="SSF52172">
    <property type="entry name" value="CheY-like"/>
    <property type="match status" value="1"/>
</dbReference>
<dbReference type="AlphaFoldDB" id="A0A9W4R320"/>
<dbReference type="InterPro" id="IPR025944">
    <property type="entry name" value="Sigma_54_int_dom_CS"/>
</dbReference>
<evidence type="ECO:0000256" key="5">
    <source>
        <dbReference type="PROSITE-ProRule" id="PRU00169"/>
    </source>
</evidence>